<dbReference type="AlphaFoldDB" id="A0A9Q1BH81"/>
<dbReference type="Pfam" id="PF00698">
    <property type="entry name" value="Acyl_transf_1"/>
    <property type="match status" value="1"/>
</dbReference>
<evidence type="ECO:0000256" key="7">
    <source>
        <dbReference type="ARBA" id="ARBA00022801"/>
    </source>
</evidence>
<dbReference type="Pfam" id="PF16197">
    <property type="entry name" value="KAsynt_C_assoc"/>
    <property type="match status" value="1"/>
</dbReference>
<dbReference type="Gene3D" id="3.30.70.3290">
    <property type="match status" value="1"/>
</dbReference>
<evidence type="ECO:0000256" key="11">
    <source>
        <dbReference type="ARBA" id="ARBA00023027"/>
    </source>
</evidence>
<dbReference type="InterPro" id="IPR020841">
    <property type="entry name" value="PKS_Beta-ketoAc_synthase_dom"/>
</dbReference>
<dbReference type="PROSITE" id="PS00606">
    <property type="entry name" value="KS3_1"/>
    <property type="match status" value="1"/>
</dbReference>
<dbReference type="GO" id="GO:0006633">
    <property type="term" value="P:fatty acid biosynthetic process"/>
    <property type="evidence" value="ECO:0007669"/>
    <property type="project" value="UniProtKB-KW"/>
</dbReference>
<dbReference type="InterPro" id="IPR032821">
    <property type="entry name" value="PKS_assoc"/>
</dbReference>
<organism evidence="17 18">
    <name type="scientific">Holothuria leucospilota</name>
    <name type="common">Black long sea cucumber</name>
    <name type="synonym">Mertensiothuria leucospilota</name>
    <dbReference type="NCBI Taxonomy" id="206669"/>
    <lineage>
        <taxon>Eukaryota</taxon>
        <taxon>Metazoa</taxon>
        <taxon>Echinodermata</taxon>
        <taxon>Eleutherozoa</taxon>
        <taxon>Echinozoa</taxon>
        <taxon>Holothuroidea</taxon>
        <taxon>Aspidochirotacea</taxon>
        <taxon>Aspidochirotida</taxon>
        <taxon>Holothuriidae</taxon>
        <taxon>Holothuria</taxon>
    </lineage>
</organism>
<keyword evidence="11" id="KW-0520">NAD</keyword>
<dbReference type="GO" id="GO:0016787">
    <property type="term" value="F:hydrolase activity"/>
    <property type="evidence" value="ECO:0007669"/>
    <property type="project" value="UniProtKB-KW"/>
</dbReference>
<dbReference type="InterPro" id="IPR014031">
    <property type="entry name" value="Ketoacyl_synth_C"/>
</dbReference>
<name>A0A9Q1BH81_HOLLE</name>
<dbReference type="InterPro" id="IPR016035">
    <property type="entry name" value="Acyl_Trfase/lysoPLipase"/>
</dbReference>
<dbReference type="SUPFAM" id="SSF52151">
    <property type="entry name" value="FabD/lysophospholipase-like"/>
    <property type="match status" value="1"/>
</dbReference>
<evidence type="ECO:0000256" key="12">
    <source>
        <dbReference type="ARBA" id="ARBA00023098"/>
    </source>
</evidence>
<dbReference type="PANTHER" id="PTHR43775:SF7">
    <property type="entry name" value="FATTY ACID SYNTHASE"/>
    <property type="match status" value="1"/>
</dbReference>
<evidence type="ECO:0000256" key="13">
    <source>
        <dbReference type="ARBA" id="ARBA00023160"/>
    </source>
</evidence>
<evidence type="ECO:0000256" key="8">
    <source>
        <dbReference type="ARBA" id="ARBA00022832"/>
    </source>
</evidence>
<dbReference type="InterPro" id="IPR014030">
    <property type="entry name" value="Ketoacyl_synth_N"/>
</dbReference>
<dbReference type="GO" id="GO:0004315">
    <property type="term" value="F:3-oxoacyl-[acyl-carrier-protein] synthase activity"/>
    <property type="evidence" value="ECO:0007669"/>
    <property type="project" value="InterPro"/>
</dbReference>
<dbReference type="Pfam" id="PF02801">
    <property type="entry name" value="Ketoacyl-synt_C"/>
    <property type="match status" value="1"/>
</dbReference>
<protein>
    <recommendedName>
        <fullName evidence="2">Fatty acid synthase</fullName>
        <ecNumber evidence="1">2.3.1.85</ecNumber>
    </recommendedName>
</protein>
<sequence>MSCRLPGCDNVKEFWDQLVSKVDFVTKNKSRWDSEFLGIPEMSGNLKDISKFDASFFGILPKQVNKMDPQLRLLLEVSYEAIVDAGFSPHELKGSNTGVYVASSYAEADFVNCGDMKAKDGYGVTGSFRTFQANRLSYFFDFKGPSYTLDAACASGVVALHNALQDILNGQCDYAVVGGVTLILRPQTTYSLNSLGVLASDGKCKTFDQSANGFVRSEAVVAVFLSKASLCRRVYAHLVHSVTNHCGFVQQGKVLMKGGITYPSSEAQKDLLSRAYSVPGVSKHDVEFIETHGTGTDAGDPIETNAIHSILCEKRPNQNPLLIGAVKSNIGHNECTAGLTSFLKVLMTITHELIPPNLHFETPNPKIKGFQDGTLKVVTEPTKFNGGLIGISSFGFGGTNAHIVVKPYKLSKQCTPSRIPRVLLSSGRTKQSVQENLTYMSAHTKDPEFHRLANQVANTPGEGMPFRGYKILSNQNDTSEIRKMDGGVSKPIWYILPGMGSDWPGMGKDLMVLSIFRQTITRCHEYIANVDPEINLLDLLMNSSKEKLDKTMAKFVTNTSIQVALVNCLKDLGIHPDGMIGFSMGEIACAYADGLLTEEQAVMAAYWRGRCVLDTRPPPGCMASVELGWDDVKARLPAGIVAACRNAENNTTISGDAEIVDSFLSEIAAEGVFVRKVNTDGVAYHSPHMVPVAPLLQEKLNKIISHQALRSKSWLSTSYPEELWEKSEAMCLNTSYLVNNLVSPVLFHDAVCKIPPSAIVIEIAPHGSMKVLLQRTIHSDCDYLSLMNMKEPDNLHYFLSAVGKLFSLGMCVDVSKLYPLIKYPVGTGIPPLSPGIKWDHSIQWAVPSWEDFILDGSGDRATTAYEIGKCTIFLFSFSVHLSHTIFTVIGRWSLYSHNITKRSIDPVAECSINQSSNFL</sequence>
<evidence type="ECO:0000259" key="16">
    <source>
        <dbReference type="PROSITE" id="PS52004"/>
    </source>
</evidence>
<comment type="catalytic activity">
    <reaction evidence="15">
        <text>acetyl-CoA + n malonyl-CoA + 2n NADPH + 2n H(+) = a long-chain fatty acid + (n+1) CoA + n CO2 + 2n NADP(+).</text>
        <dbReference type="EC" id="2.3.1.85"/>
    </reaction>
</comment>
<keyword evidence="13" id="KW-0275">Fatty acid biosynthesis</keyword>
<evidence type="ECO:0000256" key="5">
    <source>
        <dbReference type="ARBA" id="ARBA00022553"/>
    </source>
</evidence>
<dbReference type="EMBL" id="JAIZAY010000016">
    <property type="protein sequence ID" value="KAJ8026450.1"/>
    <property type="molecule type" value="Genomic_DNA"/>
</dbReference>
<keyword evidence="4" id="KW-0444">Lipid biosynthesis</keyword>
<evidence type="ECO:0000256" key="14">
    <source>
        <dbReference type="ARBA" id="ARBA00023268"/>
    </source>
</evidence>
<evidence type="ECO:0000256" key="10">
    <source>
        <dbReference type="ARBA" id="ARBA00023002"/>
    </source>
</evidence>
<evidence type="ECO:0000256" key="2">
    <source>
        <dbReference type="ARBA" id="ARBA00018769"/>
    </source>
</evidence>
<dbReference type="Proteomes" id="UP001152320">
    <property type="component" value="Chromosome 16"/>
</dbReference>
<keyword evidence="6" id="KW-0808">Transferase</keyword>
<evidence type="ECO:0000313" key="18">
    <source>
        <dbReference type="Proteomes" id="UP001152320"/>
    </source>
</evidence>
<keyword evidence="10" id="KW-0560">Oxidoreductase</keyword>
<dbReference type="Gene3D" id="3.40.47.10">
    <property type="match status" value="1"/>
</dbReference>
<dbReference type="Pfam" id="PF00109">
    <property type="entry name" value="ketoacyl-synt"/>
    <property type="match status" value="1"/>
</dbReference>
<keyword evidence="9" id="KW-0521">NADP</keyword>
<dbReference type="InterPro" id="IPR014043">
    <property type="entry name" value="Acyl_transferase_dom"/>
</dbReference>
<dbReference type="InterPro" id="IPR018201">
    <property type="entry name" value="Ketoacyl_synth_AS"/>
</dbReference>
<evidence type="ECO:0000256" key="6">
    <source>
        <dbReference type="ARBA" id="ARBA00022679"/>
    </source>
</evidence>
<keyword evidence="5" id="KW-0597">Phosphoprotein</keyword>
<evidence type="ECO:0000256" key="9">
    <source>
        <dbReference type="ARBA" id="ARBA00022857"/>
    </source>
</evidence>
<gene>
    <name evidence="17" type="ORF">HOLleu_31270</name>
</gene>
<keyword evidence="7" id="KW-0378">Hydrolase</keyword>
<keyword evidence="3" id="KW-0596">Phosphopantetheine</keyword>
<dbReference type="InterPro" id="IPR001227">
    <property type="entry name" value="Ac_transferase_dom_sf"/>
</dbReference>
<dbReference type="SUPFAM" id="SSF55048">
    <property type="entry name" value="Probable ACP-binding domain of malonyl-CoA ACP transacylase"/>
    <property type="match status" value="1"/>
</dbReference>
<dbReference type="CDD" id="cd00833">
    <property type="entry name" value="PKS"/>
    <property type="match status" value="1"/>
</dbReference>
<dbReference type="InterPro" id="IPR050091">
    <property type="entry name" value="PKS_NRPS_Biosynth_Enz"/>
</dbReference>
<dbReference type="SMART" id="SM00825">
    <property type="entry name" value="PKS_KS"/>
    <property type="match status" value="1"/>
</dbReference>
<evidence type="ECO:0000256" key="4">
    <source>
        <dbReference type="ARBA" id="ARBA00022516"/>
    </source>
</evidence>
<proteinExistence type="predicted"/>
<evidence type="ECO:0000256" key="3">
    <source>
        <dbReference type="ARBA" id="ARBA00022450"/>
    </source>
</evidence>
<feature type="domain" description="Ketosynthase family 3 (KS3)" evidence="16">
    <location>
        <begin position="1"/>
        <end position="407"/>
    </location>
</feature>
<evidence type="ECO:0000256" key="15">
    <source>
        <dbReference type="ARBA" id="ARBA00044883"/>
    </source>
</evidence>
<comment type="caution">
    <text evidence="17">The sequence shown here is derived from an EMBL/GenBank/DDBJ whole genome shotgun (WGS) entry which is preliminary data.</text>
</comment>
<dbReference type="OrthoDB" id="329835at2759"/>
<dbReference type="SUPFAM" id="SSF53901">
    <property type="entry name" value="Thiolase-like"/>
    <property type="match status" value="1"/>
</dbReference>
<dbReference type="GO" id="GO:0016491">
    <property type="term" value="F:oxidoreductase activity"/>
    <property type="evidence" value="ECO:0007669"/>
    <property type="project" value="UniProtKB-KW"/>
</dbReference>
<keyword evidence="12" id="KW-0443">Lipid metabolism</keyword>
<dbReference type="SMART" id="SM00827">
    <property type="entry name" value="PKS_AT"/>
    <property type="match status" value="1"/>
</dbReference>
<keyword evidence="8" id="KW-0276">Fatty acid metabolism</keyword>
<evidence type="ECO:0000313" key="17">
    <source>
        <dbReference type="EMBL" id="KAJ8026450.1"/>
    </source>
</evidence>
<dbReference type="GO" id="GO:0004312">
    <property type="term" value="F:fatty acid synthase activity"/>
    <property type="evidence" value="ECO:0007669"/>
    <property type="project" value="UniProtKB-EC"/>
</dbReference>
<accession>A0A9Q1BH81</accession>
<dbReference type="PROSITE" id="PS52004">
    <property type="entry name" value="KS3_2"/>
    <property type="match status" value="1"/>
</dbReference>
<evidence type="ECO:0000256" key="1">
    <source>
        <dbReference type="ARBA" id="ARBA00012873"/>
    </source>
</evidence>
<keyword evidence="14" id="KW-0511">Multifunctional enzyme</keyword>
<keyword evidence="18" id="KW-1185">Reference proteome</keyword>
<dbReference type="Gene3D" id="3.40.366.10">
    <property type="entry name" value="Malonyl-Coenzyme A Acyl Carrier Protein, domain 2"/>
    <property type="match status" value="1"/>
</dbReference>
<dbReference type="PANTHER" id="PTHR43775">
    <property type="entry name" value="FATTY ACID SYNTHASE"/>
    <property type="match status" value="1"/>
</dbReference>
<reference evidence="17" key="1">
    <citation type="submission" date="2021-10" db="EMBL/GenBank/DDBJ databases">
        <title>Tropical sea cucumber genome reveals ecological adaptation and Cuvierian tubules defense mechanism.</title>
        <authorList>
            <person name="Chen T."/>
        </authorList>
    </citation>
    <scope>NUCLEOTIDE SEQUENCE</scope>
    <source>
        <strain evidence="17">Nanhai2018</strain>
        <tissue evidence="17">Muscle</tissue>
    </source>
</reference>
<dbReference type="InterPro" id="IPR016036">
    <property type="entry name" value="Malonyl_transacylase_ACP-bd"/>
</dbReference>
<dbReference type="EC" id="2.3.1.85" evidence="1"/>
<dbReference type="GO" id="GO:0005737">
    <property type="term" value="C:cytoplasm"/>
    <property type="evidence" value="ECO:0007669"/>
    <property type="project" value="TreeGrafter"/>
</dbReference>
<dbReference type="InterPro" id="IPR016039">
    <property type="entry name" value="Thiolase-like"/>
</dbReference>